<reference evidence="5 6" key="1">
    <citation type="submission" date="2024-04" db="EMBL/GenBank/DDBJ databases">
        <title>Defined microbial consortia suppress multidrug-resistant proinflammatory Enterobacteriaceae via ecological control.</title>
        <authorList>
            <person name="Furuichi M."/>
            <person name="Kawaguchi T."/>
            <person name="Pust M."/>
            <person name="Yasuma K."/>
            <person name="Plichta D."/>
            <person name="Hasegawa N."/>
            <person name="Ohya T."/>
            <person name="Bhattarai S."/>
            <person name="Sasajima S."/>
            <person name="Aoto Y."/>
            <person name="Tuganbaev T."/>
            <person name="Yaginuma M."/>
            <person name="Ueda M."/>
            <person name="Okahashi N."/>
            <person name="Amafuji K."/>
            <person name="Kiridooshi Y."/>
            <person name="Sugita K."/>
            <person name="Strazar M."/>
            <person name="Skelly A."/>
            <person name="Suda W."/>
            <person name="Hattori M."/>
            <person name="Nakamoto N."/>
            <person name="Caballero S."/>
            <person name="Norman J."/>
            <person name="Olle B."/>
            <person name="Tanoue T."/>
            <person name="Arita M."/>
            <person name="Bucci V."/>
            <person name="Atarashi K."/>
            <person name="Xavier R."/>
            <person name="Honda K."/>
        </authorList>
    </citation>
    <scope>NUCLEOTIDE SEQUENCE [LARGE SCALE GENOMIC DNA]</scope>
    <source>
        <strain evidence="6">k34-0107-D12</strain>
    </source>
</reference>
<gene>
    <name evidence="5" type="ORF">K340107D12_61310</name>
</gene>
<evidence type="ECO:0000256" key="1">
    <source>
        <dbReference type="SAM" id="Coils"/>
    </source>
</evidence>
<feature type="coiled-coil region" evidence="1">
    <location>
        <begin position="112"/>
        <end position="149"/>
    </location>
</feature>
<evidence type="ECO:0000256" key="3">
    <source>
        <dbReference type="SAM" id="Phobius"/>
    </source>
</evidence>
<dbReference type="Proteomes" id="UP001600941">
    <property type="component" value="Unassembled WGS sequence"/>
</dbReference>
<evidence type="ECO:0000259" key="4">
    <source>
        <dbReference type="Pfam" id="PF09851"/>
    </source>
</evidence>
<dbReference type="Pfam" id="PF09851">
    <property type="entry name" value="SHOCT"/>
    <property type="match status" value="1"/>
</dbReference>
<feature type="compositionally biased region" description="Basic and acidic residues" evidence="2">
    <location>
        <begin position="85"/>
        <end position="95"/>
    </location>
</feature>
<protein>
    <recommendedName>
        <fullName evidence="4">SHOCT domain-containing protein</fullName>
    </recommendedName>
</protein>
<evidence type="ECO:0000313" key="5">
    <source>
        <dbReference type="EMBL" id="GAA6503315.1"/>
    </source>
</evidence>
<keyword evidence="3" id="KW-1133">Transmembrane helix</keyword>
<name>A0ABQ0C3G9_9FIRM</name>
<dbReference type="InterPro" id="IPR018649">
    <property type="entry name" value="SHOCT"/>
</dbReference>
<feature type="transmembrane region" description="Helical" evidence="3">
    <location>
        <begin position="211"/>
        <end position="230"/>
    </location>
</feature>
<feature type="compositionally biased region" description="Acidic residues" evidence="2">
    <location>
        <begin position="67"/>
        <end position="82"/>
    </location>
</feature>
<feature type="region of interest" description="Disordered" evidence="2">
    <location>
        <begin position="59"/>
        <end position="103"/>
    </location>
</feature>
<keyword evidence="6" id="KW-1185">Reference proteome</keyword>
<keyword evidence="3" id="KW-0472">Membrane</keyword>
<proteinExistence type="predicted"/>
<feature type="domain" description="SHOCT" evidence="4">
    <location>
        <begin position="5"/>
        <end position="32"/>
    </location>
</feature>
<keyword evidence="3" id="KW-0812">Transmembrane</keyword>
<evidence type="ECO:0000313" key="6">
    <source>
        <dbReference type="Proteomes" id="UP001600941"/>
    </source>
</evidence>
<keyword evidence="1" id="KW-0175">Coiled coil</keyword>
<sequence>MGDIEELEKYKKLFDDGALSEEEFRMLKQKLLGLKTDEEKELERQQERERALEEIEQMKAQRAAIQSEEEQAVQEQNTEEQADGLNHEAQEREAGCAEESVQAGQKRESKYQQTYEVEKAKEQARLEAIREAELKLQQEKREKIQSTAKGAASLGIKISLWFITVFFVLMAISCFSLQYFLTGIVSLLIGIMACPKISVKCKGITQLQPVLKYKKIIVIVLVILWMVLISTKA</sequence>
<dbReference type="EMBL" id="BAABZQ010000001">
    <property type="protein sequence ID" value="GAA6503315.1"/>
    <property type="molecule type" value="Genomic_DNA"/>
</dbReference>
<feature type="transmembrane region" description="Helical" evidence="3">
    <location>
        <begin position="179"/>
        <end position="199"/>
    </location>
</feature>
<comment type="caution">
    <text evidence="5">The sequence shown here is derived from an EMBL/GenBank/DDBJ whole genome shotgun (WGS) entry which is preliminary data.</text>
</comment>
<evidence type="ECO:0000256" key="2">
    <source>
        <dbReference type="SAM" id="MobiDB-lite"/>
    </source>
</evidence>
<accession>A0ABQ0C3G9</accession>
<dbReference type="RefSeq" id="WP_227245155.1">
    <property type="nucleotide sequence ID" value="NZ_BAABZQ010000001.1"/>
</dbReference>
<organism evidence="5 6">
    <name type="scientific">Blautia parvula</name>
    <dbReference type="NCBI Taxonomy" id="2877527"/>
    <lineage>
        <taxon>Bacteria</taxon>
        <taxon>Bacillati</taxon>
        <taxon>Bacillota</taxon>
        <taxon>Clostridia</taxon>
        <taxon>Lachnospirales</taxon>
        <taxon>Lachnospiraceae</taxon>
        <taxon>Blautia</taxon>
    </lineage>
</organism>
<feature type="transmembrane region" description="Helical" evidence="3">
    <location>
        <begin position="150"/>
        <end position="173"/>
    </location>
</feature>